<proteinExistence type="predicted"/>
<organism evidence="1 7">
    <name type="scientific">Metallosphaera sedula</name>
    <dbReference type="NCBI Taxonomy" id="43687"/>
    <lineage>
        <taxon>Archaea</taxon>
        <taxon>Thermoproteota</taxon>
        <taxon>Thermoprotei</taxon>
        <taxon>Sulfolobales</taxon>
        <taxon>Sulfolobaceae</taxon>
        <taxon>Metallosphaera</taxon>
    </lineage>
</organism>
<dbReference type="Proteomes" id="UP000061362">
    <property type="component" value="Chromosome"/>
</dbReference>
<dbReference type="EMBL" id="CP012175">
    <property type="protein sequence ID" value="AKV81174.1"/>
    <property type="molecule type" value="Genomic_DNA"/>
</dbReference>
<sequence length="125" mass="14698">MDQITQTNYNTADRVAAKLVRCIYGLSPTTTEVLWRLWTSEKPITVEELIPLIGVPKVSLSLSLKRLYELGLVERRQRRSGTIKRGKGRFQFEYYVNKSKLLERFWNDMEEAYRKLTVDLAINRD</sequence>
<dbReference type="EMBL" id="CP012176">
    <property type="protein sequence ID" value="AKV83413.1"/>
    <property type="molecule type" value="Genomic_DNA"/>
</dbReference>
<evidence type="ECO:0000313" key="4">
    <source>
        <dbReference type="EMBL" id="AKV78929.1"/>
    </source>
</evidence>
<dbReference type="SUPFAM" id="SSF46785">
    <property type="entry name" value="Winged helix' DNA-binding domain"/>
    <property type="match status" value="1"/>
</dbReference>
<evidence type="ECO:0000313" key="11">
    <source>
        <dbReference type="Proteomes" id="UP000062475"/>
    </source>
</evidence>
<evidence type="ECO:0000313" key="7">
    <source>
        <dbReference type="Proteomes" id="UP000029084"/>
    </source>
</evidence>
<dbReference type="Proteomes" id="UP000062398">
    <property type="component" value="Chromosome"/>
</dbReference>
<evidence type="ECO:0000313" key="2">
    <source>
        <dbReference type="EMBL" id="AKV74439.1"/>
    </source>
</evidence>
<evidence type="ECO:0000313" key="3">
    <source>
        <dbReference type="EMBL" id="AKV76678.1"/>
    </source>
</evidence>
<dbReference type="Proteomes" id="UP000056255">
    <property type="component" value="Chromosome"/>
</dbReference>
<reference evidence="6 8" key="3">
    <citation type="submission" date="2015-07" db="EMBL/GenBank/DDBJ databases">
        <title>Physiological, transcriptional responses and genome re-sequencing of acid resistant extremely thermoacidophilic Metallosphaera sedula SARC-M1.</title>
        <authorList>
            <person name="Ai C."/>
            <person name="McCarthy S."/>
            <person name="Eckrich V."/>
            <person name="Rudrappa D."/>
            <person name="Qiu G."/>
            <person name="Blum P."/>
        </authorList>
    </citation>
    <scope>NUCLEOTIDE SEQUENCE [LARGE SCALE GENOMIC DNA]</scope>
    <source>
        <strain evidence="6 8">SARC-M1</strain>
    </source>
</reference>
<dbReference type="InterPro" id="IPR036390">
    <property type="entry name" value="WH_DNA-bd_sf"/>
</dbReference>
<dbReference type="EMBL" id="CP008822">
    <property type="protein sequence ID" value="AIM27579.1"/>
    <property type="molecule type" value="Genomic_DNA"/>
</dbReference>
<dbReference type="PATRIC" id="fig|43687.5.peg.1562"/>
<evidence type="ECO:0000313" key="1">
    <source>
        <dbReference type="EMBL" id="AIM27579.1"/>
    </source>
</evidence>
<dbReference type="OrthoDB" id="378943at2157"/>
<gene>
    <name evidence="1" type="ORF">HA72_1438</name>
    <name evidence="2" type="ORF">MsedA_1457</name>
    <name evidence="3" type="ORF">MsedB_1459</name>
    <name evidence="4" type="ORF">MsedC_1457</name>
    <name evidence="5" type="ORF">MsedD_1458</name>
    <name evidence="6" type="ORF">MsedE_1463</name>
</gene>
<dbReference type="Proteomes" id="UP000068832">
    <property type="component" value="Chromosome"/>
</dbReference>
<dbReference type="AlphaFoldDB" id="A0A088E581"/>
<evidence type="ECO:0000313" key="12">
    <source>
        <dbReference type="Proteomes" id="UP000068832"/>
    </source>
</evidence>
<dbReference type="Proteomes" id="UP000029084">
    <property type="component" value="Chromosome"/>
</dbReference>
<reference evidence="1 7" key="1">
    <citation type="journal article" date="2014" name="J. Bacteriol.">
        <title>Role of an Archaeal PitA Transporter in the Copper and Arsenic Resistance of Metallosphaera sedula, an Extreme Thermoacidophile.</title>
        <authorList>
            <person name="McCarthy S."/>
            <person name="Ai C."/>
            <person name="Wheaton G."/>
            <person name="Tevatia R."/>
            <person name="Eckrich V."/>
            <person name="Kelly R."/>
            <person name="Blum P."/>
        </authorList>
    </citation>
    <scope>NUCLEOTIDE SEQUENCE [LARGE SCALE GENOMIC DNA]</scope>
    <source>
        <strain evidence="1 7">CuR1</strain>
    </source>
</reference>
<evidence type="ECO:0000313" key="8">
    <source>
        <dbReference type="Proteomes" id="UP000056255"/>
    </source>
</evidence>
<evidence type="ECO:0000313" key="9">
    <source>
        <dbReference type="Proteomes" id="UP000061362"/>
    </source>
</evidence>
<dbReference type="GeneID" id="97613461"/>
<dbReference type="RefSeq" id="WP_012021382.1">
    <property type="nucleotide sequence ID" value="NZ_CP008822.1"/>
</dbReference>
<protein>
    <submittedName>
        <fullName evidence="1">Transcriptional regulator, TrmB</fullName>
    </submittedName>
</protein>
<dbReference type="EMBL" id="CP012174">
    <property type="protein sequence ID" value="AKV78929.1"/>
    <property type="molecule type" value="Genomic_DNA"/>
</dbReference>
<evidence type="ECO:0000313" key="5">
    <source>
        <dbReference type="EMBL" id="AKV81174.1"/>
    </source>
</evidence>
<accession>A0A088E581</accession>
<evidence type="ECO:0000313" key="10">
    <source>
        <dbReference type="Proteomes" id="UP000062398"/>
    </source>
</evidence>
<dbReference type="Gene3D" id="1.10.10.10">
    <property type="entry name" value="Winged helix-like DNA-binding domain superfamily/Winged helix DNA-binding domain"/>
    <property type="match status" value="1"/>
</dbReference>
<name>A0A088E581_9CREN</name>
<dbReference type="Proteomes" id="UP000062475">
    <property type="component" value="Chromosome"/>
</dbReference>
<reference evidence="9 10" key="2">
    <citation type="journal article" date="2015" name="Genome Announc.">
        <title>Complete Genome Sequences of Evolved Arsenate-Resistant Metallosphaera sedula Strains.</title>
        <authorList>
            <person name="Ai C."/>
            <person name="McCarthy S."/>
            <person name="Schackwitz W."/>
            <person name="Martin J."/>
            <person name="Lipzen A."/>
            <person name="Blum P."/>
        </authorList>
    </citation>
    <scope>NUCLEOTIDE SEQUENCE [LARGE SCALE GENOMIC DNA]</scope>
    <source>
        <strain evidence="4 10">ARS120-1</strain>
        <strain evidence="5 9">ARS120-2</strain>
        <strain evidence="2 12">ARS50-1</strain>
        <strain evidence="3 11">ARS50-2</strain>
    </source>
</reference>
<dbReference type="InterPro" id="IPR036388">
    <property type="entry name" value="WH-like_DNA-bd_sf"/>
</dbReference>
<evidence type="ECO:0000313" key="6">
    <source>
        <dbReference type="EMBL" id="AKV83413.1"/>
    </source>
</evidence>
<dbReference type="EMBL" id="CP012172">
    <property type="protein sequence ID" value="AKV74439.1"/>
    <property type="molecule type" value="Genomic_DNA"/>
</dbReference>
<dbReference type="EMBL" id="CP012173">
    <property type="protein sequence ID" value="AKV76678.1"/>
    <property type="molecule type" value="Genomic_DNA"/>
</dbReference>